<dbReference type="InterPro" id="IPR013974">
    <property type="entry name" value="SAF"/>
</dbReference>
<feature type="domain" description="AFP-like" evidence="1">
    <location>
        <begin position="282"/>
        <end position="340"/>
    </location>
</feature>
<dbReference type="AlphaFoldDB" id="A0AA51N5C3"/>
<dbReference type="InterPro" id="IPR036732">
    <property type="entry name" value="AFP_Neu5c_C_sf"/>
</dbReference>
<dbReference type="Gene3D" id="3.90.1210.10">
    <property type="entry name" value="Antifreeze-like/N-acetylneuraminic acid synthase C-terminal domain"/>
    <property type="match status" value="1"/>
</dbReference>
<dbReference type="RefSeq" id="WP_308356208.1">
    <property type="nucleotide sequence ID" value="NZ_CP129970.2"/>
</dbReference>
<name>A0AA51N5C3_9BACT</name>
<dbReference type="EMBL" id="CP129970">
    <property type="protein sequence ID" value="WMN06393.1"/>
    <property type="molecule type" value="Genomic_DNA"/>
</dbReference>
<accession>A0AA51N5C3</accession>
<sequence>MQNNWTGKHGPLLIAEIGGNHEGDFEYAKKLTQLAIDSGADYVKFQIYTGDGLVSKLESPDRNKHFKKFELSKEQHIELAKMCLDQSVGYTASVWNFDALDWINPYMDFFKVGSGDLTAYPMLAELAKFKKPILISTGLASEKEVIDCVEFIRSQNEFYKDKDSIAVLQCTSMYPIKASDANLNVMDRFRELLDCRVGYSDHTEGSYAMEIAVAMGAEILEFHFTDDRTDKTFRDHKVSLTKDEVKELIQKVQLIKELQGSSEKKALPIEIDNGHDKSFRRAIYPSRDIEKGQVLSAENLTVLRPAHGIDPRDWDKVIGKKARTSLQKNQKLSFNDLSNE</sequence>
<dbReference type="Gene3D" id="3.20.20.70">
    <property type="entry name" value="Aldolase class I"/>
    <property type="match status" value="1"/>
</dbReference>
<dbReference type="PANTHER" id="PTHR42966:SF1">
    <property type="entry name" value="SIALIC ACID SYNTHASE"/>
    <property type="match status" value="1"/>
</dbReference>
<dbReference type="InterPro" id="IPR013132">
    <property type="entry name" value="PseI/NeuA/B-like_N"/>
</dbReference>
<gene>
    <name evidence="2" type="ORF">QYS48_32430</name>
</gene>
<dbReference type="SUPFAM" id="SSF51569">
    <property type="entry name" value="Aldolase"/>
    <property type="match status" value="1"/>
</dbReference>
<evidence type="ECO:0000313" key="2">
    <source>
        <dbReference type="EMBL" id="WMN06393.1"/>
    </source>
</evidence>
<dbReference type="Pfam" id="PF03102">
    <property type="entry name" value="NeuB"/>
    <property type="match status" value="1"/>
</dbReference>
<dbReference type="InterPro" id="IPR006190">
    <property type="entry name" value="SAF_AFP_Neu5Ac"/>
</dbReference>
<dbReference type="InterPro" id="IPR057736">
    <property type="entry name" value="SAF_PseI/NeuA/NeuB"/>
</dbReference>
<dbReference type="PANTHER" id="PTHR42966">
    <property type="entry name" value="N-ACETYLNEURAMINATE SYNTHASE"/>
    <property type="match status" value="1"/>
</dbReference>
<dbReference type="Proteomes" id="UP001244443">
    <property type="component" value="Chromosome"/>
</dbReference>
<dbReference type="PROSITE" id="PS50844">
    <property type="entry name" value="AFP_LIKE"/>
    <property type="match status" value="1"/>
</dbReference>
<dbReference type="SMART" id="SM00858">
    <property type="entry name" value="SAF"/>
    <property type="match status" value="1"/>
</dbReference>
<reference evidence="2" key="1">
    <citation type="submission" date="2023-08" db="EMBL/GenBank/DDBJ databases">
        <title>Comparative genomics and taxonomic characterization of three novel marine species of genus Marivirga.</title>
        <authorList>
            <person name="Muhammad N."/>
            <person name="Kim S.-G."/>
        </authorList>
    </citation>
    <scope>NUCLEOTIDE SEQUENCE [LARGE SCALE GENOMIC DNA]</scope>
    <source>
        <strain evidence="2">ABR2-2</strain>
    </source>
</reference>
<dbReference type="GO" id="GO:0016051">
    <property type="term" value="P:carbohydrate biosynthetic process"/>
    <property type="evidence" value="ECO:0007669"/>
    <property type="project" value="InterPro"/>
</dbReference>
<proteinExistence type="predicted"/>
<dbReference type="SUPFAM" id="SSF51269">
    <property type="entry name" value="AFP III-like domain"/>
    <property type="match status" value="1"/>
</dbReference>
<dbReference type="InterPro" id="IPR013785">
    <property type="entry name" value="Aldolase_TIM"/>
</dbReference>
<evidence type="ECO:0000313" key="3">
    <source>
        <dbReference type="Proteomes" id="UP001244443"/>
    </source>
</evidence>
<dbReference type="CDD" id="cd11615">
    <property type="entry name" value="SAF_NeuB_like"/>
    <property type="match status" value="1"/>
</dbReference>
<dbReference type="InterPro" id="IPR051690">
    <property type="entry name" value="PseI-like"/>
</dbReference>
<keyword evidence="3" id="KW-1185">Reference proteome</keyword>
<protein>
    <submittedName>
        <fullName evidence="2">N-acetylneuraminate synthase family protein</fullName>
    </submittedName>
</protein>
<dbReference type="GO" id="GO:0047444">
    <property type="term" value="F:N-acylneuraminate-9-phosphate synthase activity"/>
    <property type="evidence" value="ECO:0007669"/>
    <property type="project" value="TreeGrafter"/>
</dbReference>
<evidence type="ECO:0000259" key="1">
    <source>
        <dbReference type="PROSITE" id="PS50844"/>
    </source>
</evidence>
<organism evidence="2 3">
    <name type="scientific">Marivirga arenosa</name>
    <dbReference type="NCBI Taxonomy" id="3059076"/>
    <lineage>
        <taxon>Bacteria</taxon>
        <taxon>Pseudomonadati</taxon>
        <taxon>Bacteroidota</taxon>
        <taxon>Cytophagia</taxon>
        <taxon>Cytophagales</taxon>
        <taxon>Marivirgaceae</taxon>
        <taxon>Marivirga</taxon>
    </lineage>
</organism>
<dbReference type="Pfam" id="PF08666">
    <property type="entry name" value="SAF"/>
    <property type="match status" value="1"/>
</dbReference>